<keyword evidence="4" id="KW-0226">DNA condensation</keyword>
<gene>
    <name evidence="12" type="primary">LOC103723320</name>
</gene>
<evidence type="ECO:0000313" key="12">
    <source>
        <dbReference type="RefSeq" id="XP_038981933.1"/>
    </source>
</evidence>
<feature type="domain" description="Condensin II complex subunit H2 N-terminal" evidence="8">
    <location>
        <begin position="17"/>
        <end position="133"/>
    </location>
</feature>
<dbReference type="Pfam" id="PF16858">
    <property type="entry name" value="CNDH2_C"/>
    <property type="match status" value="1"/>
</dbReference>
<evidence type="ECO:0000256" key="7">
    <source>
        <dbReference type="SAM" id="MobiDB-lite"/>
    </source>
</evidence>
<evidence type="ECO:0000256" key="4">
    <source>
        <dbReference type="ARBA" id="ARBA00023067"/>
    </source>
</evidence>
<dbReference type="GeneID" id="103723320"/>
<dbReference type="GO" id="GO:0000796">
    <property type="term" value="C:condensin complex"/>
    <property type="evidence" value="ECO:0007669"/>
    <property type="project" value="TreeGrafter"/>
</dbReference>
<feature type="region of interest" description="Disordered" evidence="7">
    <location>
        <begin position="611"/>
        <end position="646"/>
    </location>
</feature>
<feature type="domain" description="Condensin-2 complex subunit H2 C-terminal" evidence="9">
    <location>
        <begin position="476"/>
        <end position="612"/>
    </location>
</feature>
<dbReference type="PANTHER" id="PTHR14324:SF3">
    <property type="entry name" value="CONDENSIN-2 COMPLEX SUBUNIT H2"/>
    <property type="match status" value="1"/>
</dbReference>
<reference evidence="11" key="1">
    <citation type="journal article" date="2019" name="Nat. Commun.">
        <title>Genome-wide association mapping of date palm fruit traits.</title>
        <authorList>
            <person name="Hazzouri K.M."/>
            <person name="Gros-Balthazard M."/>
            <person name="Flowers J.M."/>
            <person name="Copetti D."/>
            <person name="Lemansour A."/>
            <person name="Lebrun M."/>
            <person name="Masmoudi K."/>
            <person name="Ferrand S."/>
            <person name="Dhar M.I."/>
            <person name="Fresquez Z.A."/>
            <person name="Rosas U."/>
            <person name="Zhang J."/>
            <person name="Talag J."/>
            <person name="Lee S."/>
            <person name="Kudrna D."/>
            <person name="Powell R.F."/>
            <person name="Leitch I.J."/>
            <person name="Krueger R.R."/>
            <person name="Wing R.A."/>
            <person name="Amiri K.M.A."/>
            <person name="Purugganan M.D."/>
        </authorList>
    </citation>
    <scope>NUCLEOTIDE SEQUENCE [LARGE SCALE GENOMIC DNA]</scope>
    <source>
        <strain evidence="11">cv. Khalas</strain>
    </source>
</reference>
<dbReference type="InterPro" id="IPR031739">
    <property type="entry name" value="Ncaph2"/>
</dbReference>
<protein>
    <recommendedName>
        <fullName evidence="3">Condensin-2 complex subunit H2</fullName>
    </recommendedName>
    <alternativeName>
        <fullName evidence="6">Non-SMC condensin II complex subunit H2</fullName>
    </alternativeName>
</protein>
<evidence type="ECO:0000256" key="5">
    <source>
        <dbReference type="ARBA" id="ARBA00023242"/>
    </source>
</evidence>
<evidence type="ECO:0000256" key="3">
    <source>
        <dbReference type="ARBA" id="ARBA00016903"/>
    </source>
</evidence>
<dbReference type="InterPro" id="IPR009378">
    <property type="entry name" value="H2_N"/>
</dbReference>
<comment type="similarity">
    <text evidence="2">Belongs to the CND2 H2 (condensin-2 subunit 2) family.</text>
</comment>
<dbReference type="Pfam" id="PF06278">
    <property type="entry name" value="CNDH2_N"/>
    <property type="match status" value="1"/>
</dbReference>
<evidence type="ECO:0000256" key="6">
    <source>
        <dbReference type="ARBA" id="ARBA00030479"/>
    </source>
</evidence>
<sequence length="686" mass="76716">MDDREDLPGTSEAGGARFHVLQPNRDLQSNWEVDLAKNLEEYLLMICSGEIPSDQDHALHSVNFAEAALLLQGSVQVYSRKVEYLYSLVLHALEFLSLKRQYQQENASIHPDGESGAVINEGNEIFLGLDDVPVEAKNCLDGGLDKDDTSKHVPKPPANLLVLEGDCLDTSGDASELESYLLATCDCFSDFLLLDPCDAGAVYDFLKTNAAGKENIALHRGSSIRSKTRHNILTSPTGRFGATAHKSSIGKNQGVNLNPTMENNHAFEINNDNHRSGPHVDTDHPDDDMCHVEKPNLGFSDVMDDSDDNNDDPWKPLNPHEPGNLKVKPFRKIKGFGRQVVHNAKKNTSTSQFPIAKLDGIIGQEFEASFEVKLRLQERLRASRSPPLFEKLRRSLTFGEQETYDNFAVFEDENDDNGGENHPLDFDHSNLDLPNIMYDMDTEAPFRHRKVRQSDDASTCDHGEGLTQDDLDSHATLEDLCRSHLDALLASIAETEKQTDLAARVSTWKQRIEHTLEDQDTHPPFDIHLYGERIMDKLCLEVDSGGTMPFTDIVMGQTKHDVARTFSALLQLVNNGSVDLQRDPGSNEFVCHTAVNPFHVRLLCDDRRRKEMENRSARKRVKSPLRKKCIKSNSSTSEATSPLKSLHQNGRFSLKLGKGSVIRCTPEGKRRRSSRFIDQLDLQSAG</sequence>
<proteinExistence type="inferred from homology"/>
<name>A0A8B9ADB5_PHODC</name>
<dbReference type="OrthoDB" id="10038475at2759"/>
<evidence type="ECO:0000259" key="8">
    <source>
        <dbReference type="Pfam" id="PF06278"/>
    </source>
</evidence>
<dbReference type="RefSeq" id="XP_038981933.1">
    <property type="nucleotide sequence ID" value="XM_039126005.1"/>
</dbReference>
<evidence type="ECO:0000256" key="1">
    <source>
        <dbReference type="ARBA" id="ARBA00004123"/>
    </source>
</evidence>
<evidence type="ECO:0000256" key="2">
    <source>
        <dbReference type="ARBA" id="ARBA00007844"/>
    </source>
</evidence>
<dbReference type="GO" id="GO:0003682">
    <property type="term" value="F:chromatin binding"/>
    <property type="evidence" value="ECO:0007669"/>
    <property type="project" value="TreeGrafter"/>
</dbReference>
<organism evidence="11 12">
    <name type="scientific">Phoenix dactylifera</name>
    <name type="common">Date palm</name>
    <dbReference type="NCBI Taxonomy" id="42345"/>
    <lineage>
        <taxon>Eukaryota</taxon>
        <taxon>Viridiplantae</taxon>
        <taxon>Streptophyta</taxon>
        <taxon>Embryophyta</taxon>
        <taxon>Tracheophyta</taxon>
        <taxon>Spermatophyta</taxon>
        <taxon>Magnoliopsida</taxon>
        <taxon>Liliopsida</taxon>
        <taxon>Arecaceae</taxon>
        <taxon>Coryphoideae</taxon>
        <taxon>Phoeniceae</taxon>
        <taxon>Phoenix</taxon>
    </lineage>
</organism>
<dbReference type="GO" id="GO:0051306">
    <property type="term" value="P:mitotic sister chromatid separation"/>
    <property type="evidence" value="ECO:0007669"/>
    <property type="project" value="TreeGrafter"/>
</dbReference>
<feature type="domain" description="Condensin II complex subunit H2 middle" evidence="10">
    <location>
        <begin position="155"/>
        <end position="309"/>
    </location>
</feature>
<reference evidence="12" key="2">
    <citation type="submission" date="2025-08" db="UniProtKB">
        <authorList>
            <consortium name="RefSeq"/>
        </authorList>
    </citation>
    <scope>IDENTIFICATION</scope>
    <source>
        <tissue evidence="12">Young leaves</tissue>
    </source>
</reference>
<dbReference type="GO" id="GO:0010032">
    <property type="term" value="P:meiotic chromosome condensation"/>
    <property type="evidence" value="ECO:0007669"/>
    <property type="project" value="TreeGrafter"/>
</dbReference>
<dbReference type="Pfam" id="PF16869">
    <property type="entry name" value="CNDH2_M"/>
    <property type="match status" value="1"/>
</dbReference>
<dbReference type="Proteomes" id="UP000228380">
    <property type="component" value="Chromosome 4"/>
</dbReference>
<evidence type="ECO:0000259" key="10">
    <source>
        <dbReference type="Pfam" id="PF16869"/>
    </source>
</evidence>
<dbReference type="InterPro" id="IPR031719">
    <property type="entry name" value="H2_M"/>
</dbReference>
<dbReference type="InterPro" id="IPR031737">
    <property type="entry name" value="CNDH2_C"/>
</dbReference>
<dbReference type="AlphaFoldDB" id="A0A8B9ADB5"/>
<accession>A0A8B9ADB5</accession>
<dbReference type="PANTHER" id="PTHR14324">
    <property type="entry name" value="CONDENSIN-2 COMPLEX SUBUNIT H2"/>
    <property type="match status" value="1"/>
</dbReference>
<comment type="subcellular location">
    <subcellularLocation>
        <location evidence="1">Nucleus</location>
    </subcellularLocation>
</comment>
<evidence type="ECO:0000259" key="9">
    <source>
        <dbReference type="Pfam" id="PF16858"/>
    </source>
</evidence>
<dbReference type="GO" id="GO:0005634">
    <property type="term" value="C:nucleus"/>
    <property type="evidence" value="ECO:0007669"/>
    <property type="project" value="UniProtKB-SubCell"/>
</dbReference>
<feature type="region of interest" description="Disordered" evidence="7">
    <location>
        <begin position="304"/>
        <end position="327"/>
    </location>
</feature>
<feature type="compositionally biased region" description="Basic residues" evidence="7">
    <location>
        <begin position="617"/>
        <end position="630"/>
    </location>
</feature>
<feature type="compositionally biased region" description="Polar residues" evidence="7">
    <location>
        <begin position="245"/>
        <end position="256"/>
    </location>
</feature>
<keyword evidence="11" id="KW-1185">Reference proteome</keyword>
<feature type="compositionally biased region" description="Polar residues" evidence="7">
    <location>
        <begin position="631"/>
        <end position="646"/>
    </location>
</feature>
<keyword evidence="5" id="KW-0539">Nucleus</keyword>
<feature type="region of interest" description="Disordered" evidence="7">
    <location>
        <begin position="233"/>
        <end position="256"/>
    </location>
</feature>
<evidence type="ECO:0000313" key="11">
    <source>
        <dbReference type="Proteomes" id="UP000228380"/>
    </source>
</evidence>